<evidence type="ECO:0000313" key="2">
    <source>
        <dbReference type="EMBL" id="EGP93523.1"/>
    </source>
</evidence>
<dbReference type="AlphaFoldDB" id="F9CW71"/>
<evidence type="ECO:0000313" key="3">
    <source>
        <dbReference type="Proteomes" id="UP000004440"/>
    </source>
</evidence>
<protein>
    <submittedName>
        <fullName evidence="2">Uncharacterized protein</fullName>
    </submittedName>
</protein>
<dbReference type="EMBL" id="AFPU01000001">
    <property type="protein sequence ID" value="EGP93523.1"/>
    <property type="molecule type" value="Genomic_DNA"/>
</dbReference>
<evidence type="ECO:0000256" key="1">
    <source>
        <dbReference type="SAM" id="Phobius"/>
    </source>
</evidence>
<keyword evidence="1" id="KW-0812">Transmembrane</keyword>
<gene>
    <name evidence="2" type="ORF">MY1_0761</name>
</gene>
<dbReference type="Proteomes" id="UP000004440">
    <property type="component" value="Unassembled WGS sequence"/>
</dbReference>
<name>F9CW71_9ARCH</name>
<dbReference type="STRING" id="1001994.MY1_0761"/>
<keyword evidence="1" id="KW-0472">Membrane</keyword>
<organism evidence="2 3">
    <name type="scientific">Nitrosarchaeum koreense MY1</name>
    <dbReference type="NCBI Taxonomy" id="1001994"/>
    <lineage>
        <taxon>Archaea</taxon>
        <taxon>Nitrososphaerota</taxon>
        <taxon>Nitrososphaeria</taxon>
        <taxon>Nitrosopumilales</taxon>
        <taxon>Nitrosopumilaceae</taxon>
        <taxon>Nitrosarchaeum</taxon>
    </lineage>
</organism>
<sequence>MGLIFAGFLILGVFGDDYQTANIEATEFGDCYDYDSGPNPVPINCSFKILDQVLFFGFVLALIVAGIIALIKGIRGKWDNEVKPEDMVGPGGDKKPDNQ</sequence>
<accession>F9CW71</accession>
<keyword evidence="3" id="KW-1185">Reference proteome</keyword>
<comment type="caution">
    <text evidence="2">The sequence shown here is derived from an EMBL/GenBank/DDBJ whole genome shotgun (WGS) entry which is preliminary data.</text>
</comment>
<feature type="transmembrane region" description="Helical" evidence="1">
    <location>
        <begin position="53"/>
        <end position="71"/>
    </location>
</feature>
<reference evidence="2 3" key="1">
    <citation type="journal article" date="2011" name="J. Bacteriol.">
        <title>Genome Sequence of an Ammonia-Oxidizing Soil Archaeon, "Candidatus Nitrosoarchaeum koreensis" MY1.</title>
        <authorList>
            <person name="Kim B.K."/>
            <person name="Jung M.Y."/>
            <person name="Yu D.S."/>
            <person name="Park S.J."/>
            <person name="Oh T.K."/>
            <person name="Rhee S.K."/>
            <person name="Kim J.F."/>
        </authorList>
    </citation>
    <scope>NUCLEOTIDE SEQUENCE [LARGE SCALE GENOMIC DNA]</scope>
    <source>
        <strain evidence="2 3">MY1</strain>
    </source>
</reference>
<proteinExistence type="predicted"/>
<keyword evidence="1" id="KW-1133">Transmembrane helix</keyword>